<sequence length="122" mass="13861">MMPYLIETAQEIDTLEKRDLATDLLFQDRSNLDMTLRDLEILTTSLAAPDLPSGNVPHQNPLDLTNLLHFTFGQIGYKGMKCFIQQRFGNKARKSLNGKFRSCQHCYVAKSTRRSVLGSPEQ</sequence>
<organism evidence="1 2">
    <name type="scientific">Austropuccinia psidii MF-1</name>
    <dbReference type="NCBI Taxonomy" id="1389203"/>
    <lineage>
        <taxon>Eukaryota</taxon>
        <taxon>Fungi</taxon>
        <taxon>Dikarya</taxon>
        <taxon>Basidiomycota</taxon>
        <taxon>Pucciniomycotina</taxon>
        <taxon>Pucciniomycetes</taxon>
        <taxon>Pucciniales</taxon>
        <taxon>Sphaerophragmiaceae</taxon>
        <taxon>Austropuccinia</taxon>
    </lineage>
</organism>
<accession>A0A9Q3FM68</accession>
<proteinExistence type="predicted"/>
<comment type="caution">
    <text evidence="1">The sequence shown here is derived from an EMBL/GenBank/DDBJ whole genome shotgun (WGS) entry which is preliminary data.</text>
</comment>
<dbReference type="OrthoDB" id="7691805at2759"/>
<name>A0A9Q3FM68_9BASI</name>
<gene>
    <name evidence="1" type="ORF">O181_081099</name>
</gene>
<evidence type="ECO:0000313" key="2">
    <source>
        <dbReference type="Proteomes" id="UP000765509"/>
    </source>
</evidence>
<keyword evidence="2" id="KW-1185">Reference proteome</keyword>
<dbReference type="Proteomes" id="UP000765509">
    <property type="component" value="Unassembled WGS sequence"/>
</dbReference>
<evidence type="ECO:0000313" key="1">
    <source>
        <dbReference type="EMBL" id="MBW0541384.1"/>
    </source>
</evidence>
<protein>
    <submittedName>
        <fullName evidence="1">Uncharacterized protein</fullName>
    </submittedName>
</protein>
<dbReference type="AlphaFoldDB" id="A0A9Q3FM68"/>
<reference evidence="1" key="1">
    <citation type="submission" date="2021-03" db="EMBL/GenBank/DDBJ databases">
        <title>Draft genome sequence of rust myrtle Austropuccinia psidii MF-1, a brazilian biotype.</title>
        <authorList>
            <person name="Quecine M.C."/>
            <person name="Pachon D.M.R."/>
            <person name="Bonatelli M.L."/>
            <person name="Correr F.H."/>
            <person name="Franceschini L.M."/>
            <person name="Leite T.F."/>
            <person name="Margarido G.R.A."/>
            <person name="Almeida C.A."/>
            <person name="Ferrarezi J.A."/>
            <person name="Labate C.A."/>
        </authorList>
    </citation>
    <scope>NUCLEOTIDE SEQUENCE</scope>
    <source>
        <strain evidence="1">MF-1</strain>
    </source>
</reference>
<dbReference type="EMBL" id="AVOT02046047">
    <property type="protein sequence ID" value="MBW0541384.1"/>
    <property type="molecule type" value="Genomic_DNA"/>
</dbReference>